<feature type="signal peptide" evidence="1">
    <location>
        <begin position="1"/>
        <end position="26"/>
    </location>
</feature>
<dbReference type="EMBL" id="FCOK02000001">
    <property type="protein sequence ID" value="SAL09491.1"/>
    <property type="molecule type" value="Genomic_DNA"/>
</dbReference>
<dbReference type="Proteomes" id="UP000054683">
    <property type="component" value="Unassembled WGS sequence"/>
</dbReference>
<protein>
    <submittedName>
        <fullName evidence="2">YXWGXW repeat protein</fullName>
    </submittedName>
</protein>
<dbReference type="RefSeq" id="WP_062080863.1">
    <property type="nucleotide sequence ID" value="NZ_FCOK02000001.1"/>
</dbReference>
<gene>
    <name evidence="2" type="ORF">AWB69_00044</name>
</gene>
<keyword evidence="1" id="KW-0732">Signal</keyword>
<organism evidence="2 3">
    <name type="scientific">Caballeronia udeis</name>
    <dbReference type="NCBI Taxonomy" id="1232866"/>
    <lineage>
        <taxon>Bacteria</taxon>
        <taxon>Pseudomonadati</taxon>
        <taxon>Pseudomonadota</taxon>
        <taxon>Betaproteobacteria</taxon>
        <taxon>Burkholderiales</taxon>
        <taxon>Burkholderiaceae</taxon>
        <taxon>Caballeronia</taxon>
    </lineage>
</organism>
<dbReference type="Pfam" id="PF12779">
    <property type="entry name" value="WXXGXW"/>
    <property type="match status" value="2"/>
</dbReference>
<dbReference type="OrthoDB" id="121499at2"/>
<reference evidence="2 3" key="1">
    <citation type="submission" date="2016-01" db="EMBL/GenBank/DDBJ databases">
        <authorList>
            <person name="Oliw E.H."/>
        </authorList>
    </citation>
    <scope>NUCLEOTIDE SEQUENCE [LARGE SCALE GENOMIC DNA]</scope>
    <source>
        <strain evidence="2">LMG 27134</strain>
    </source>
</reference>
<evidence type="ECO:0000256" key="1">
    <source>
        <dbReference type="SAM" id="SignalP"/>
    </source>
</evidence>
<sequence>MKIRLFIAQAAIVVAGIAAVAGSASAEVIIVAPNAPPPVRVESVPPARVGYVWDRGHWRWEHGQYMWNPGHWEVERVGYHWVPGHWIAREGAWRWMPGHWA</sequence>
<dbReference type="AlphaFoldDB" id="A0A158EPJ8"/>
<name>A0A158EPJ8_9BURK</name>
<feature type="chain" id="PRO_5008501416" evidence="1">
    <location>
        <begin position="27"/>
        <end position="101"/>
    </location>
</feature>
<evidence type="ECO:0000313" key="2">
    <source>
        <dbReference type="EMBL" id="SAL09491.1"/>
    </source>
</evidence>
<dbReference type="InterPro" id="IPR024447">
    <property type="entry name" value="YXWGXW_rpt"/>
</dbReference>
<evidence type="ECO:0000313" key="3">
    <source>
        <dbReference type="Proteomes" id="UP000054683"/>
    </source>
</evidence>
<proteinExistence type="predicted"/>
<accession>A0A158EPJ8</accession>